<dbReference type="InterPro" id="IPR016181">
    <property type="entry name" value="Acyl_CoA_acyltransferase"/>
</dbReference>
<feature type="domain" description="N-acetyltransferase" evidence="1">
    <location>
        <begin position="9"/>
        <end position="168"/>
    </location>
</feature>
<name>A0A7W5GQ65_9ACTN</name>
<dbReference type="SUPFAM" id="SSF55729">
    <property type="entry name" value="Acyl-CoA N-acyltransferases (Nat)"/>
    <property type="match status" value="1"/>
</dbReference>
<dbReference type="GO" id="GO:0016747">
    <property type="term" value="F:acyltransferase activity, transferring groups other than amino-acyl groups"/>
    <property type="evidence" value="ECO:0007669"/>
    <property type="project" value="InterPro"/>
</dbReference>
<evidence type="ECO:0000313" key="3">
    <source>
        <dbReference type="Proteomes" id="UP000530850"/>
    </source>
</evidence>
<dbReference type="PANTHER" id="PTHR43792:SF16">
    <property type="entry name" value="N-ACETYLTRANSFERASE DOMAIN-CONTAINING PROTEIN"/>
    <property type="match status" value="1"/>
</dbReference>
<organism evidence="2 3">
    <name type="scientific">Parvibacter caecicola</name>
    <dbReference type="NCBI Taxonomy" id="747645"/>
    <lineage>
        <taxon>Bacteria</taxon>
        <taxon>Bacillati</taxon>
        <taxon>Actinomycetota</taxon>
        <taxon>Coriobacteriia</taxon>
        <taxon>Coriobacteriales</taxon>
        <taxon>Coriobacteriaceae</taxon>
        <taxon>Parvibacter</taxon>
    </lineage>
</organism>
<reference evidence="2 3" key="1">
    <citation type="submission" date="2020-08" db="EMBL/GenBank/DDBJ databases">
        <title>Sequencing the genomes of 1000 actinobacteria strains.</title>
        <authorList>
            <person name="Klenk H.-P."/>
        </authorList>
    </citation>
    <scope>NUCLEOTIDE SEQUENCE [LARGE SCALE GENOMIC DNA]</scope>
    <source>
        <strain evidence="2 3">DSM 22242</strain>
    </source>
</reference>
<dbReference type="Gene3D" id="3.40.630.30">
    <property type="match status" value="1"/>
</dbReference>
<dbReference type="PANTHER" id="PTHR43792">
    <property type="entry name" value="GNAT FAMILY, PUTATIVE (AFU_ORTHOLOGUE AFUA_3G00765)-RELATED-RELATED"/>
    <property type="match status" value="1"/>
</dbReference>
<dbReference type="EMBL" id="JACHYA010000002">
    <property type="protein sequence ID" value="MBB3171226.1"/>
    <property type="molecule type" value="Genomic_DNA"/>
</dbReference>
<evidence type="ECO:0000259" key="1">
    <source>
        <dbReference type="PROSITE" id="PS51186"/>
    </source>
</evidence>
<evidence type="ECO:0000313" key="2">
    <source>
        <dbReference type="EMBL" id="MBB3171226.1"/>
    </source>
</evidence>
<keyword evidence="2" id="KW-0808">Transferase</keyword>
<dbReference type="Pfam" id="PF13302">
    <property type="entry name" value="Acetyltransf_3"/>
    <property type="match status" value="1"/>
</dbReference>
<dbReference type="InterPro" id="IPR000182">
    <property type="entry name" value="GNAT_dom"/>
</dbReference>
<dbReference type="Proteomes" id="UP000530850">
    <property type="component" value="Unassembled WGS sequence"/>
</dbReference>
<proteinExistence type="predicted"/>
<dbReference type="AlphaFoldDB" id="A0A7W5GQ65"/>
<protein>
    <submittedName>
        <fullName evidence="2">RimJ/RimL family protein N-acetyltransferase</fullName>
    </submittedName>
</protein>
<comment type="caution">
    <text evidence="2">The sequence shown here is derived from an EMBL/GenBank/DDBJ whole genome shotgun (WGS) entry which is preliminary data.</text>
</comment>
<dbReference type="PROSITE" id="PS51186">
    <property type="entry name" value="GNAT"/>
    <property type="match status" value="1"/>
</dbReference>
<dbReference type="InterPro" id="IPR051531">
    <property type="entry name" value="N-acetyltransferase"/>
</dbReference>
<sequence>MSSVDERAVALVPCTAEDFEAYYAIRCGKPDIYWMGYTSAPDKDAIRGIFMERLGTVDLAQEGSRKIYMLKAGESTAGWLMLSNLSDGVEVGISLAEDWLGRGLGTEAIRLIKPHAVELGKVVYAQIRDDNVASQRIFLKNGFERTDSYVVKDYPVAGEVKFRRYEYR</sequence>
<gene>
    <name evidence="2" type="ORF">FHR31_001038</name>
</gene>
<accession>A0A7W5GQ65</accession>